<comment type="pathway">
    <text evidence="1">Cofactor biosynthesis; thiamine diphosphate biosynthesis.</text>
</comment>
<evidence type="ECO:0000313" key="5">
    <source>
        <dbReference type="Proteomes" id="UP000199345"/>
    </source>
</evidence>
<accession>A0A1I0DI06</accession>
<dbReference type="GO" id="GO:0008972">
    <property type="term" value="F:phosphomethylpyrimidine kinase activity"/>
    <property type="evidence" value="ECO:0007669"/>
    <property type="project" value="InterPro"/>
</dbReference>
<reference evidence="5" key="1">
    <citation type="submission" date="2016-10" db="EMBL/GenBank/DDBJ databases">
        <authorList>
            <person name="Varghese N."/>
            <person name="Submissions S."/>
        </authorList>
    </citation>
    <scope>NUCLEOTIDE SEQUENCE [LARGE SCALE GENOMIC DNA]</scope>
    <source>
        <strain evidence="5">Nm71</strain>
    </source>
</reference>
<dbReference type="EMBL" id="FOIA01000020">
    <property type="protein sequence ID" value="SET32015.1"/>
    <property type="molecule type" value="Genomic_DNA"/>
</dbReference>
<keyword evidence="5" id="KW-1185">Reference proteome</keyword>
<proteinExistence type="predicted"/>
<keyword evidence="4" id="KW-0808">Transferase</keyword>
<evidence type="ECO:0000256" key="2">
    <source>
        <dbReference type="ARBA" id="ARBA00012135"/>
    </source>
</evidence>
<protein>
    <recommendedName>
        <fullName evidence="2">hydroxymethylpyrimidine kinase</fullName>
        <ecNumber evidence="2">2.7.1.49</ecNumber>
    </recommendedName>
</protein>
<dbReference type="Proteomes" id="UP000199345">
    <property type="component" value="Unassembled WGS sequence"/>
</dbReference>
<dbReference type="UniPathway" id="UPA00060">
    <property type="reaction ID" value="UER00138"/>
</dbReference>
<dbReference type="InterPro" id="IPR029056">
    <property type="entry name" value="Ribokinase-like"/>
</dbReference>
<evidence type="ECO:0000256" key="1">
    <source>
        <dbReference type="ARBA" id="ARBA00004948"/>
    </source>
</evidence>
<dbReference type="AlphaFoldDB" id="A0A1I0DI06"/>
<dbReference type="RefSeq" id="WP_090659166.1">
    <property type="nucleotide sequence ID" value="NZ_FOIA01000020.1"/>
</dbReference>
<dbReference type="OrthoDB" id="9810880at2"/>
<dbReference type="GO" id="GO:0005829">
    <property type="term" value="C:cytosol"/>
    <property type="evidence" value="ECO:0007669"/>
    <property type="project" value="TreeGrafter"/>
</dbReference>
<organism evidence="4 5">
    <name type="scientific">Nitrosomonas marina</name>
    <dbReference type="NCBI Taxonomy" id="917"/>
    <lineage>
        <taxon>Bacteria</taxon>
        <taxon>Pseudomonadati</taxon>
        <taxon>Pseudomonadota</taxon>
        <taxon>Betaproteobacteria</taxon>
        <taxon>Nitrosomonadales</taxon>
        <taxon>Nitrosomonadaceae</taxon>
        <taxon>Nitrosomonas</taxon>
    </lineage>
</organism>
<keyword evidence="4" id="KW-0418">Kinase</keyword>
<gene>
    <name evidence="4" type="ORF">SAMN05216326_12032</name>
</gene>
<dbReference type="SUPFAM" id="SSF53613">
    <property type="entry name" value="Ribokinase-like"/>
    <property type="match status" value="1"/>
</dbReference>
<dbReference type="InterPro" id="IPR004399">
    <property type="entry name" value="HMP/HMP-P_kinase_dom"/>
</dbReference>
<dbReference type="Pfam" id="PF08543">
    <property type="entry name" value="Phos_pyr_kin"/>
    <property type="match status" value="1"/>
</dbReference>
<evidence type="ECO:0000313" key="4">
    <source>
        <dbReference type="EMBL" id="SET32015.1"/>
    </source>
</evidence>
<feature type="domain" description="Pyridoxamine kinase/Phosphomethylpyrimidine kinase" evidence="3">
    <location>
        <begin position="15"/>
        <end position="260"/>
    </location>
</feature>
<dbReference type="InterPro" id="IPR013749">
    <property type="entry name" value="PM/HMP-P_kinase-1"/>
</dbReference>
<dbReference type="PANTHER" id="PTHR20858:SF17">
    <property type="entry name" value="HYDROXYMETHYLPYRIMIDINE_PHOSPHOMETHYLPYRIMIDINE KINASE THI20-RELATED"/>
    <property type="match status" value="1"/>
</dbReference>
<name>A0A1I0DI06_9PROT</name>
<dbReference type="GO" id="GO:0009229">
    <property type="term" value="P:thiamine diphosphate biosynthetic process"/>
    <property type="evidence" value="ECO:0007669"/>
    <property type="project" value="UniProtKB-UniPathway"/>
</dbReference>
<dbReference type="GO" id="GO:0008902">
    <property type="term" value="F:hydroxymethylpyrimidine kinase activity"/>
    <property type="evidence" value="ECO:0007669"/>
    <property type="project" value="UniProtKB-EC"/>
</dbReference>
<dbReference type="GO" id="GO:0009228">
    <property type="term" value="P:thiamine biosynthetic process"/>
    <property type="evidence" value="ECO:0007669"/>
    <property type="project" value="InterPro"/>
</dbReference>
<sequence length="283" mass="30371">MSQPPPIVLSFASSDPSCGAGSQADVMTIASMGCHPLSVITAITVQDTSGVHDLYPFEPDWVARQTRAILNDIPVHAFKLGLLGSDAIINVIAEILTDYPDIPVVMDPVLASGRGDALTTEVMIKSMRKLLLPRVTLLTPNSMEAKRLAFADKIDAASSPNHSLDTCASRILDTGCDFVLITGTHEHTAQVTNSLYTHDKLIRTDSWTRLPHSYHGSGCTLASAIAASIASGQTIIDSVVAAQSYTWGALSAGFQPGLGQYIPDRYFRNSIKEQTTCIRQSVE</sequence>
<dbReference type="CDD" id="cd01169">
    <property type="entry name" value="HMPP_kinase"/>
    <property type="match status" value="1"/>
</dbReference>
<evidence type="ECO:0000259" key="3">
    <source>
        <dbReference type="Pfam" id="PF08543"/>
    </source>
</evidence>
<dbReference type="Gene3D" id="3.40.1190.20">
    <property type="match status" value="1"/>
</dbReference>
<dbReference type="EC" id="2.7.1.49" evidence="2"/>
<dbReference type="PANTHER" id="PTHR20858">
    <property type="entry name" value="PHOSPHOMETHYLPYRIMIDINE KINASE"/>
    <property type="match status" value="1"/>
</dbReference>